<organism evidence="1 2">
    <name type="scientific">Sclerotinia sclerotiorum (strain ATCC 18683 / 1980 / Ss-1)</name>
    <name type="common">White mold</name>
    <name type="synonym">Whetzelinia sclerotiorum</name>
    <dbReference type="NCBI Taxonomy" id="665079"/>
    <lineage>
        <taxon>Eukaryota</taxon>
        <taxon>Fungi</taxon>
        <taxon>Dikarya</taxon>
        <taxon>Ascomycota</taxon>
        <taxon>Pezizomycotina</taxon>
        <taxon>Leotiomycetes</taxon>
        <taxon>Helotiales</taxon>
        <taxon>Sclerotiniaceae</taxon>
        <taxon>Sclerotinia</taxon>
    </lineage>
</organism>
<reference evidence="2" key="1">
    <citation type="journal article" date="2011" name="PLoS Genet.">
        <title>Genomic analysis of the necrotrophic fungal pathogens Sclerotinia sclerotiorum and Botrytis cinerea.</title>
        <authorList>
            <person name="Amselem J."/>
            <person name="Cuomo C.A."/>
            <person name="van Kan J.A."/>
            <person name="Viaud M."/>
            <person name="Benito E.P."/>
            <person name="Couloux A."/>
            <person name="Coutinho P.M."/>
            <person name="de Vries R.P."/>
            <person name="Dyer P.S."/>
            <person name="Fillinger S."/>
            <person name="Fournier E."/>
            <person name="Gout L."/>
            <person name="Hahn M."/>
            <person name="Kohn L."/>
            <person name="Lapalu N."/>
            <person name="Plummer K.M."/>
            <person name="Pradier J.M."/>
            <person name="Quevillon E."/>
            <person name="Sharon A."/>
            <person name="Simon A."/>
            <person name="ten Have A."/>
            <person name="Tudzynski B."/>
            <person name="Tudzynski P."/>
            <person name="Wincker P."/>
            <person name="Andrew M."/>
            <person name="Anthouard V."/>
            <person name="Beever R.E."/>
            <person name="Beffa R."/>
            <person name="Benoit I."/>
            <person name="Bouzid O."/>
            <person name="Brault B."/>
            <person name="Chen Z."/>
            <person name="Choquer M."/>
            <person name="Collemare J."/>
            <person name="Cotton P."/>
            <person name="Danchin E.G."/>
            <person name="Da Silva C."/>
            <person name="Gautier A."/>
            <person name="Giraud C."/>
            <person name="Giraud T."/>
            <person name="Gonzalez C."/>
            <person name="Grossetete S."/>
            <person name="Guldener U."/>
            <person name="Henrissat B."/>
            <person name="Howlett B.J."/>
            <person name="Kodira C."/>
            <person name="Kretschmer M."/>
            <person name="Lappartient A."/>
            <person name="Leroch M."/>
            <person name="Levis C."/>
            <person name="Mauceli E."/>
            <person name="Neuveglise C."/>
            <person name="Oeser B."/>
            <person name="Pearson M."/>
            <person name="Poulain J."/>
            <person name="Poussereau N."/>
            <person name="Quesneville H."/>
            <person name="Rascle C."/>
            <person name="Schumacher J."/>
            <person name="Segurens B."/>
            <person name="Sexton A."/>
            <person name="Silva E."/>
            <person name="Sirven C."/>
            <person name="Soanes D.M."/>
            <person name="Talbot N.J."/>
            <person name="Templeton M."/>
            <person name="Yandava C."/>
            <person name="Yarden O."/>
            <person name="Zeng Q."/>
            <person name="Rollins J.A."/>
            <person name="Lebrun M.H."/>
            <person name="Dickman M."/>
        </authorList>
    </citation>
    <scope>NUCLEOTIDE SEQUENCE [LARGE SCALE GENOMIC DNA]</scope>
    <source>
        <strain evidence="2">ATCC 18683 / 1980 / Ss-1</strain>
    </source>
</reference>
<accession>A7F4M0</accession>
<dbReference type="EMBL" id="CH476641">
    <property type="protein sequence ID" value="EDN97691.1"/>
    <property type="molecule type" value="Genomic_DNA"/>
</dbReference>
<dbReference type="Proteomes" id="UP000001312">
    <property type="component" value="Unassembled WGS sequence"/>
</dbReference>
<name>A7F4M0_SCLS1</name>
<dbReference type="KEGG" id="ssl:SS1G_12545"/>
<evidence type="ECO:0000313" key="1">
    <source>
        <dbReference type="EMBL" id="EDN97691.1"/>
    </source>
</evidence>
<evidence type="ECO:0000313" key="2">
    <source>
        <dbReference type="Proteomes" id="UP000001312"/>
    </source>
</evidence>
<protein>
    <submittedName>
        <fullName evidence="1">Uncharacterized protein</fullName>
    </submittedName>
</protein>
<dbReference type="RefSeq" id="XP_001586558.1">
    <property type="nucleotide sequence ID" value="XM_001586508.1"/>
</dbReference>
<sequence length="70" mass="7772">MGNVENQTTSICAIRGRWGIVNVVVDDTAPSVNGHIPPDGIEQIYFMLKLPTLKSTGSDQPKDQRRRTFT</sequence>
<dbReference type="InParanoid" id="A7F4M0"/>
<dbReference type="GeneID" id="5482593"/>
<dbReference type="HOGENOM" id="CLU_2759350_0_0_1"/>
<keyword evidence="2" id="KW-1185">Reference proteome</keyword>
<proteinExistence type="predicted"/>
<gene>
    <name evidence="1" type="ORF">SS1G_12545</name>
</gene>
<dbReference type="AlphaFoldDB" id="A7F4M0"/>